<sequence length="354" mass="38797">MWGWAPARANSAPAALPGLLQRFNVTTSAQSIEQLSTFLNERWKGVQPIAWGDALRESEFTRWVYQGLCGLEKEQKDALDTVIMGGGLAGLLCGLQLQKHGLRCAIVTRGQSALHFSSGSLDLLSHLPDGQPVTDIHSGLESLRQQAPAHPYSLLEPQRVLDLACQAQALIAESGAQLQGSVELAHQRVTPLGTLRSTWLSSPEVPVWPLPAKKICVVGISGLMDFQAHLAAASLRELGLAVETAEIELPELDVLRNNATEFRAVNIARFLDNEENWPLLLDALIPVANTCEMILMPACFGLADDKLWRWLNEKLPCSLMLLPTLPPSVLGIRLQNQLQRQFVRQVACGCRAMK</sequence>
<dbReference type="InterPro" id="IPR036188">
    <property type="entry name" value="FAD/NAD-bd_sf"/>
</dbReference>
<name>A0A376Y6W1_ECOLX</name>
<dbReference type="EMBL" id="UGDC01000003">
    <property type="protein sequence ID" value="STJ79658.1"/>
    <property type="molecule type" value="Genomic_DNA"/>
</dbReference>
<proteinExistence type="predicted"/>
<gene>
    <name evidence="5" type="primary">glpB</name>
    <name evidence="5" type="ORF">NCTC9117_02245</name>
</gene>
<dbReference type="GO" id="GO:0004368">
    <property type="term" value="F:glycerol-3-phosphate dehydrogenase (quinone) activity"/>
    <property type="evidence" value="ECO:0007669"/>
    <property type="project" value="UniProtKB-EC"/>
</dbReference>
<evidence type="ECO:0000256" key="3">
    <source>
        <dbReference type="ARBA" id="ARBA00023002"/>
    </source>
</evidence>
<evidence type="ECO:0000313" key="6">
    <source>
        <dbReference type="Proteomes" id="UP000254785"/>
    </source>
</evidence>
<dbReference type="NCBIfam" id="TIGR03378">
    <property type="entry name" value="glycerol3P_GlpB"/>
    <property type="match status" value="1"/>
</dbReference>
<dbReference type="EC" id="1.1.5.3" evidence="5"/>
<dbReference type="GO" id="GO:0009331">
    <property type="term" value="C:glycerol-3-phosphate dehydrogenase (FAD) complex"/>
    <property type="evidence" value="ECO:0007669"/>
    <property type="project" value="InterPro"/>
</dbReference>
<evidence type="ECO:0000256" key="1">
    <source>
        <dbReference type="ARBA" id="ARBA00022630"/>
    </source>
</evidence>
<dbReference type="NCBIfam" id="NF003718">
    <property type="entry name" value="PRK05329.1-1"/>
    <property type="match status" value="1"/>
</dbReference>
<evidence type="ECO:0000259" key="4">
    <source>
        <dbReference type="Pfam" id="PF00890"/>
    </source>
</evidence>
<evidence type="ECO:0000256" key="2">
    <source>
        <dbReference type="ARBA" id="ARBA00022643"/>
    </source>
</evidence>
<dbReference type="Gene3D" id="3.50.50.60">
    <property type="entry name" value="FAD/NAD(P)-binding domain"/>
    <property type="match status" value="1"/>
</dbReference>
<protein>
    <submittedName>
        <fullName evidence="5">Anaerobic glycerol-3-phosphate dehydrogenase subunit B</fullName>
        <ecNumber evidence="5">1.1.5.3</ecNumber>
    </submittedName>
</protein>
<dbReference type="Pfam" id="PF00890">
    <property type="entry name" value="FAD_binding_2"/>
    <property type="match status" value="1"/>
</dbReference>
<dbReference type="SUPFAM" id="SSF51905">
    <property type="entry name" value="FAD/NAD(P)-binding domain"/>
    <property type="match status" value="1"/>
</dbReference>
<organism evidence="5 6">
    <name type="scientific">Escherichia coli</name>
    <dbReference type="NCBI Taxonomy" id="562"/>
    <lineage>
        <taxon>Bacteria</taxon>
        <taxon>Pseudomonadati</taxon>
        <taxon>Pseudomonadota</taxon>
        <taxon>Gammaproteobacteria</taxon>
        <taxon>Enterobacterales</taxon>
        <taxon>Enterobacteriaceae</taxon>
        <taxon>Escherichia</taxon>
    </lineage>
</organism>
<feature type="domain" description="FAD-dependent oxidoreductase 2 FAD-binding" evidence="4">
    <location>
        <begin position="80"/>
        <end position="342"/>
    </location>
</feature>
<keyword evidence="1" id="KW-0285">Flavoprotein</keyword>
<keyword evidence="2" id="KW-0288">FMN</keyword>
<dbReference type="AlphaFoldDB" id="A0A376Y6W1"/>
<dbReference type="InterPro" id="IPR009158">
    <property type="entry name" value="G3P_DH_GlpB_su"/>
</dbReference>
<evidence type="ECO:0000313" key="5">
    <source>
        <dbReference type="EMBL" id="STJ79658.1"/>
    </source>
</evidence>
<accession>A0A376Y6W1</accession>
<reference evidence="5 6" key="1">
    <citation type="submission" date="2018-06" db="EMBL/GenBank/DDBJ databases">
        <authorList>
            <consortium name="Pathogen Informatics"/>
            <person name="Doyle S."/>
        </authorList>
    </citation>
    <scope>NUCLEOTIDE SEQUENCE [LARGE SCALE GENOMIC DNA]</scope>
    <source>
        <strain evidence="5 6">NCTC9117</strain>
    </source>
</reference>
<keyword evidence="3 5" id="KW-0560">Oxidoreductase</keyword>
<dbReference type="Proteomes" id="UP000254785">
    <property type="component" value="Unassembled WGS sequence"/>
</dbReference>
<dbReference type="InterPro" id="IPR003953">
    <property type="entry name" value="FAD-dep_OxRdtase_2_FAD-bd"/>
</dbReference>